<keyword evidence="4 7" id="KW-0418">Kinase</keyword>
<sequence>MGRVCSDCGRSLPQTSYTANQWSKGQGISRCAGCPSDSGRYNHAGTSEFTYYALKYPFASGAFRWVAKGRYTDGDREGQACVAKWFKTGAVFDEDYFTLDIKAVDKALETVNRFNQLGVDYVSDGWAGQKVLCEPFIQNYQKFNSNSGWNDDSRAWARVMQALSHFSYHISGGNYVLCDLQGGIYQQEIVLSDPVILSRNREYGVTDLGADGISSFFSQHSCNNFCRPHWTKPANPRQYFNPVRGTTMISRGVSTAISRPYNTSLYY</sequence>
<dbReference type="PANTHER" id="PTHR45992:SF11">
    <property type="entry name" value="ALPHA-TYPE PROTEIN KINASE DOMAIN-CONTAINING PROTEIN"/>
    <property type="match status" value="1"/>
</dbReference>
<dbReference type="CDD" id="cd17509">
    <property type="entry name" value="Alpha_kinase"/>
    <property type="match status" value="1"/>
</dbReference>
<dbReference type="Proteomes" id="UP001285441">
    <property type="component" value="Unassembled WGS sequence"/>
</dbReference>
<evidence type="ECO:0000256" key="1">
    <source>
        <dbReference type="ARBA" id="ARBA00022527"/>
    </source>
</evidence>
<dbReference type="GO" id="GO:0004674">
    <property type="term" value="F:protein serine/threonine kinase activity"/>
    <property type="evidence" value="ECO:0007669"/>
    <property type="project" value="UniProtKB-KW"/>
</dbReference>
<accession>A0AAE0NQW0</accession>
<dbReference type="Pfam" id="PF02816">
    <property type="entry name" value="Alpha_kinase"/>
    <property type="match status" value="1"/>
</dbReference>
<evidence type="ECO:0000256" key="4">
    <source>
        <dbReference type="ARBA" id="ARBA00022777"/>
    </source>
</evidence>
<keyword evidence="8" id="KW-1185">Reference proteome</keyword>
<dbReference type="Gene3D" id="3.20.200.10">
    <property type="entry name" value="MHCK/EF2 kinase"/>
    <property type="match status" value="1"/>
</dbReference>
<feature type="domain" description="Alpha-type protein kinase" evidence="6">
    <location>
        <begin position="33"/>
        <end position="234"/>
    </location>
</feature>
<evidence type="ECO:0000256" key="3">
    <source>
        <dbReference type="ARBA" id="ARBA00022741"/>
    </source>
</evidence>
<dbReference type="InterPro" id="IPR051852">
    <property type="entry name" value="Alpha-type_PK"/>
</dbReference>
<dbReference type="InterPro" id="IPR011009">
    <property type="entry name" value="Kinase-like_dom_sf"/>
</dbReference>
<dbReference type="AlphaFoldDB" id="A0AAE0NQW0"/>
<reference evidence="7" key="1">
    <citation type="journal article" date="2023" name="Mol. Phylogenet. Evol.">
        <title>Genome-scale phylogeny and comparative genomics of the fungal order Sordariales.</title>
        <authorList>
            <person name="Hensen N."/>
            <person name="Bonometti L."/>
            <person name="Westerberg I."/>
            <person name="Brannstrom I.O."/>
            <person name="Guillou S."/>
            <person name="Cros-Aarteil S."/>
            <person name="Calhoun S."/>
            <person name="Haridas S."/>
            <person name="Kuo A."/>
            <person name="Mondo S."/>
            <person name="Pangilinan J."/>
            <person name="Riley R."/>
            <person name="LaButti K."/>
            <person name="Andreopoulos B."/>
            <person name="Lipzen A."/>
            <person name="Chen C."/>
            <person name="Yan M."/>
            <person name="Daum C."/>
            <person name="Ng V."/>
            <person name="Clum A."/>
            <person name="Steindorff A."/>
            <person name="Ohm R.A."/>
            <person name="Martin F."/>
            <person name="Silar P."/>
            <person name="Natvig D.O."/>
            <person name="Lalanne C."/>
            <person name="Gautier V."/>
            <person name="Ament-Velasquez S.L."/>
            <person name="Kruys A."/>
            <person name="Hutchinson M.I."/>
            <person name="Powell A.J."/>
            <person name="Barry K."/>
            <person name="Miller A.N."/>
            <person name="Grigoriev I.V."/>
            <person name="Debuchy R."/>
            <person name="Gladieux P."/>
            <person name="Hiltunen Thoren M."/>
            <person name="Johannesson H."/>
        </authorList>
    </citation>
    <scope>NUCLEOTIDE SEQUENCE</scope>
    <source>
        <strain evidence="7">CBS 232.78</strain>
    </source>
</reference>
<comment type="caution">
    <text evidence="7">The sequence shown here is derived from an EMBL/GenBank/DDBJ whole genome shotgun (WGS) entry which is preliminary data.</text>
</comment>
<evidence type="ECO:0000313" key="7">
    <source>
        <dbReference type="EMBL" id="KAK3386026.1"/>
    </source>
</evidence>
<gene>
    <name evidence="7" type="ORF">B0H63DRAFT_494719</name>
</gene>
<evidence type="ECO:0000259" key="6">
    <source>
        <dbReference type="PROSITE" id="PS51158"/>
    </source>
</evidence>
<evidence type="ECO:0000256" key="2">
    <source>
        <dbReference type="ARBA" id="ARBA00022679"/>
    </source>
</evidence>
<keyword evidence="2" id="KW-0808">Transferase</keyword>
<dbReference type="GO" id="GO:0005524">
    <property type="term" value="F:ATP binding"/>
    <property type="evidence" value="ECO:0007669"/>
    <property type="project" value="UniProtKB-KW"/>
</dbReference>
<evidence type="ECO:0000313" key="8">
    <source>
        <dbReference type="Proteomes" id="UP001285441"/>
    </source>
</evidence>
<dbReference type="PANTHER" id="PTHR45992">
    <property type="entry name" value="EUKARYOTIC ELONGATION FACTOR 2 KINASE-RELATED"/>
    <property type="match status" value="1"/>
</dbReference>
<name>A0AAE0NQW0_9PEZI</name>
<dbReference type="SMART" id="SM00811">
    <property type="entry name" value="Alpha_kinase"/>
    <property type="match status" value="1"/>
</dbReference>
<dbReference type="InterPro" id="IPR004166">
    <property type="entry name" value="a-kinase_dom"/>
</dbReference>
<evidence type="ECO:0000256" key="5">
    <source>
        <dbReference type="ARBA" id="ARBA00022840"/>
    </source>
</evidence>
<keyword evidence="1" id="KW-0723">Serine/threonine-protein kinase</keyword>
<dbReference type="SUPFAM" id="SSF56112">
    <property type="entry name" value="Protein kinase-like (PK-like)"/>
    <property type="match status" value="1"/>
</dbReference>
<organism evidence="7 8">
    <name type="scientific">Podospora didyma</name>
    <dbReference type="NCBI Taxonomy" id="330526"/>
    <lineage>
        <taxon>Eukaryota</taxon>
        <taxon>Fungi</taxon>
        <taxon>Dikarya</taxon>
        <taxon>Ascomycota</taxon>
        <taxon>Pezizomycotina</taxon>
        <taxon>Sordariomycetes</taxon>
        <taxon>Sordariomycetidae</taxon>
        <taxon>Sordariales</taxon>
        <taxon>Podosporaceae</taxon>
        <taxon>Podospora</taxon>
    </lineage>
</organism>
<dbReference type="EMBL" id="JAULSW010000004">
    <property type="protein sequence ID" value="KAK3386026.1"/>
    <property type="molecule type" value="Genomic_DNA"/>
</dbReference>
<proteinExistence type="predicted"/>
<dbReference type="PROSITE" id="PS51158">
    <property type="entry name" value="ALPHA_KINASE"/>
    <property type="match status" value="1"/>
</dbReference>
<protein>
    <submittedName>
        <fullName evidence="7">Kinase-like domain-containing protein</fullName>
    </submittedName>
</protein>
<reference evidence="7" key="2">
    <citation type="submission" date="2023-06" db="EMBL/GenBank/DDBJ databases">
        <authorList>
            <consortium name="Lawrence Berkeley National Laboratory"/>
            <person name="Haridas S."/>
            <person name="Hensen N."/>
            <person name="Bonometti L."/>
            <person name="Westerberg I."/>
            <person name="Brannstrom I.O."/>
            <person name="Guillou S."/>
            <person name="Cros-Aarteil S."/>
            <person name="Calhoun S."/>
            <person name="Kuo A."/>
            <person name="Mondo S."/>
            <person name="Pangilinan J."/>
            <person name="Riley R."/>
            <person name="LaButti K."/>
            <person name="Andreopoulos B."/>
            <person name="Lipzen A."/>
            <person name="Chen C."/>
            <person name="Yanf M."/>
            <person name="Daum C."/>
            <person name="Ng V."/>
            <person name="Clum A."/>
            <person name="Steindorff A."/>
            <person name="Ohm R."/>
            <person name="Martin F."/>
            <person name="Silar P."/>
            <person name="Natvig D."/>
            <person name="Lalanne C."/>
            <person name="Gautier V."/>
            <person name="Ament-velasquez S.L."/>
            <person name="Kruys A."/>
            <person name="Hutchinson M.I."/>
            <person name="Powell A.J."/>
            <person name="Barry K."/>
            <person name="Miller A.N."/>
            <person name="Grigoriev I.V."/>
            <person name="Debuchy R."/>
            <person name="Gladieux P."/>
            <person name="Thoren M.H."/>
            <person name="Johannesson H."/>
        </authorList>
    </citation>
    <scope>NUCLEOTIDE SEQUENCE</scope>
    <source>
        <strain evidence="7">CBS 232.78</strain>
    </source>
</reference>
<keyword evidence="3" id="KW-0547">Nucleotide-binding</keyword>
<keyword evidence="5" id="KW-0067">ATP-binding</keyword>